<sequence length="293" mass="32774">MTPTEYEYLRKFLRDHSGLDLSADKQYLIESRLLPLARKTGLSGITELVQKLQGLGSSVLATSVVEAMTTNETFFFRDKVPFDHFRDTIMPEVLKARAGRRSVRIWCAAGSTGQEPYSLAMCLKEMGAALTGWRVEIIATDLSQEVLEKAKAGVYSQFEVQRGLPIQMLVKYFKQTGETWQINPELRAMIQHRQLNLLHDFAQLGTFDVIFCRNVLIYFDQDTKINIFNRLARQIEGDGFLVLGAAETVVGLTDAFRPIAERRGLYKPNDARAVAGKPVLAGAVPRMAAIAGL</sequence>
<dbReference type="AlphaFoldDB" id="A0A176YFF4"/>
<evidence type="ECO:0000256" key="5">
    <source>
        <dbReference type="PIRNR" id="PIRNR000410"/>
    </source>
</evidence>
<dbReference type="InterPro" id="IPR026024">
    <property type="entry name" value="Chemotaxis_MeTrfase_CheR"/>
</dbReference>
<evidence type="ECO:0000256" key="6">
    <source>
        <dbReference type="PIRSR" id="PIRSR000410-1"/>
    </source>
</evidence>
<dbReference type="PANTHER" id="PTHR24422">
    <property type="entry name" value="CHEMOTAXIS PROTEIN METHYLTRANSFERASE"/>
    <property type="match status" value="1"/>
</dbReference>
<dbReference type="EMBL" id="LSEF01000125">
    <property type="protein sequence ID" value="OAF05341.1"/>
    <property type="molecule type" value="Genomic_DNA"/>
</dbReference>
<dbReference type="InterPro" id="IPR050903">
    <property type="entry name" value="Bact_Chemotaxis_MeTrfase"/>
</dbReference>
<dbReference type="PIRSF" id="PIRSF000410">
    <property type="entry name" value="CheR"/>
    <property type="match status" value="1"/>
</dbReference>
<keyword evidence="3 5" id="KW-0808">Transferase</keyword>
<dbReference type="InterPro" id="IPR036804">
    <property type="entry name" value="CheR_N_sf"/>
</dbReference>
<evidence type="ECO:0000313" key="9">
    <source>
        <dbReference type="Proteomes" id="UP000077173"/>
    </source>
</evidence>
<accession>A0A176YFF4</accession>
<feature type="binding site" evidence="6">
    <location>
        <position position="115"/>
    </location>
    <ligand>
        <name>S-adenosyl-L-methionine</name>
        <dbReference type="ChEBI" id="CHEBI:59789"/>
    </ligand>
</feature>
<dbReference type="InterPro" id="IPR022642">
    <property type="entry name" value="CheR_C"/>
</dbReference>
<dbReference type="InterPro" id="IPR029063">
    <property type="entry name" value="SAM-dependent_MTases_sf"/>
</dbReference>
<dbReference type="PANTHER" id="PTHR24422:SF21">
    <property type="entry name" value="CHEMOTAXIS PROTEIN METHYLTRANSFERASE 1"/>
    <property type="match status" value="1"/>
</dbReference>
<dbReference type="InterPro" id="IPR022641">
    <property type="entry name" value="CheR_N"/>
</dbReference>
<feature type="binding site" evidence="6">
    <location>
        <position position="77"/>
    </location>
    <ligand>
        <name>S-adenosyl-L-methionine</name>
        <dbReference type="ChEBI" id="CHEBI:59789"/>
    </ligand>
</feature>
<dbReference type="PROSITE" id="PS50123">
    <property type="entry name" value="CHER"/>
    <property type="match status" value="1"/>
</dbReference>
<evidence type="ECO:0000256" key="2">
    <source>
        <dbReference type="ARBA" id="ARBA00022603"/>
    </source>
</evidence>
<dbReference type="SMART" id="SM00138">
    <property type="entry name" value="MeTrc"/>
    <property type="match status" value="1"/>
</dbReference>
<feature type="binding site" evidence="6">
    <location>
        <begin position="196"/>
        <end position="197"/>
    </location>
    <ligand>
        <name>S-adenosyl-L-methionine</name>
        <dbReference type="ChEBI" id="CHEBI:59789"/>
    </ligand>
</feature>
<dbReference type="GO" id="GO:0032259">
    <property type="term" value="P:methylation"/>
    <property type="evidence" value="ECO:0007669"/>
    <property type="project" value="UniProtKB-KW"/>
</dbReference>
<protein>
    <recommendedName>
        <fullName evidence="5">Chemotaxis protein methyltransferase</fullName>
        <ecNumber evidence="5">2.1.1.80</ecNumber>
    </recommendedName>
</protein>
<dbReference type="PRINTS" id="PR00996">
    <property type="entry name" value="CHERMTFRASE"/>
</dbReference>
<dbReference type="GO" id="GO:0008983">
    <property type="term" value="F:protein-glutamate O-methyltransferase activity"/>
    <property type="evidence" value="ECO:0007669"/>
    <property type="project" value="UniProtKB-EC"/>
</dbReference>
<dbReference type="EC" id="2.1.1.80" evidence="5"/>
<evidence type="ECO:0000256" key="1">
    <source>
        <dbReference type="ARBA" id="ARBA00001541"/>
    </source>
</evidence>
<dbReference type="Pfam" id="PF01739">
    <property type="entry name" value="CheR"/>
    <property type="match status" value="1"/>
</dbReference>
<keyword evidence="4 5" id="KW-0949">S-adenosyl-L-methionine</keyword>
<keyword evidence="9" id="KW-1185">Reference proteome</keyword>
<feature type="binding site" evidence="6">
    <location>
        <position position="73"/>
    </location>
    <ligand>
        <name>S-adenosyl-L-methionine</name>
        <dbReference type="ChEBI" id="CHEBI:59789"/>
    </ligand>
</feature>
<feature type="binding site" evidence="6">
    <location>
        <position position="141"/>
    </location>
    <ligand>
        <name>S-adenosyl-L-methionine</name>
        <dbReference type="ChEBI" id="CHEBI:59789"/>
    </ligand>
</feature>
<dbReference type="RefSeq" id="WP_063682281.1">
    <property type="nucleotide sequence ID" value="NZ_LSEF01000125.1"/>
</dbReference>
<comment type="caution">
    <text evidence="8">The sequence shown here is derived from an EMBL/GenBank/DDBJ whole genome shotgun (WGS) entry which is preliminary data.</text>
</comment>
<dbReference type="SUPFAM" id="SSF53335">
    <property type="entry name" value="S-adenosyl-L-methionine-dependent methyltransferases"/>
    <property type="match status" value="1"/>
</dbReference>
<comment type="catalytic activity">
    <reaction evidence="1 5">
        <text>L-glutamyl-[protein] + S-adenosyl-L-methionine = [protein]-L-glutamate 5-O-methyl ester + S-adenosyl-L-homocysteine</text>
        <dbReference type="Rhea" id="RHEA:24452"/>
        <dbReference type="Rhea" id="RHEA-COMP:10208"/>
        <dbReference type="Rhea" id="RHEA-COMP:10311"/>
        <dbReference type="ChEBI" id="CHEBI:29973"/>
        <dbReference type="ChEBI" id="CHEBI:57856"/>
        <dbReference type="ChEBI" id="CHEBI:59789"/>
        <dbReference type="ChEBI" id="CHEBI:82795"/>
        <dbReference type="EC" id="2.1.1.80"/>
    </reaction>
</comment>
<evidence type="ECO:0000256" key="4">
    <source>
        <dbReference type="ARBA" id="ARBA00022691"/>
    </source>
</evidence>
<organism evidence="8 9">
    <name type="scientific">Bradyrhizobium neotropicale</name>
    <dbReference type="NCBI Taxonomy" id="1497615"/>
    <lineage>
        <taxon>Bacteria</taxon>
        <taxon>Pseudomonadati</taxon>
        <taxon>Pseudomonadota</taxon>
        <taxon>Alphaproteobacteria</taxon>
        <taxon>Hyphomicrobiales</taxon>
        <taxon>Nitrobacteraceae</taxon>
        <taxon>Bradyrhizobium</taxon>
    </lineage>
</organism>
<proteinExistence type="predicted"/>
<dbReference type="InterPro" id="IPR000780">
    <property type="entry name" value="CheR_MeTrfase"/>
</dbReference>
<name>A0A176YFF4_9BRAD</name>
<reference evidence="8 9" key="1">
    <citation type="submission" date="2016-02" db="EMBL/GenBank/DDBJ databases">
        <title>Draft genome sequence of the strain BR 10247T Bradyrhizobium neotropicale isolated from nodules of Centrolobium paraense.</title>
        <authorList>
            <person name="Simoes-Araujo J.L."/>
            <person name="Barauna A.C."/>
            <person name="Silva K."/>
            <person name="Zilli J.E."/>
        </authorList>
    </citation>
    <scope>NUCLEOTIDE SEQUENCE [LARGE SCALE GENOMIC DNA]</scope>
    <source>
        <strain evidence="8 9">BR 10247</strain>
    </source>
</reference>
<dbReference type="Proteomes" id="UP000077173">
    <property type="component" value="Unassembled WGS sequence"/>
</dbReference>
<evidence type="ECO:0000259" key="7">
    <source>
        <dbReference type="PROSITE" id="PS50123"/>
    </source>
</evidence>
<feature type="domain" description="CheR-type methyltransferase" evidence="7">
    <location>
        <begin position="1"/>
        <end position="257"/>
    </location>
</feature>
<gene>
    <name evidence="8" type="ORF">AXW67_33065</name>
</gene>
<comment type="function">
    <text evidence="5">Methylation of the membrane-bound methyl-accepting chemotaxis proteins (MCP) to form gamma-glutamyl methyl ester residues in MCP.</text>
</comment>
<dbReference type="Gene3D" id="1.10.155.10">
    <property type="entry name" value="Chemotaxis receptor methyltransferase CheR, N-terminal domain"/>
    <property type="match status" value="1"/>
</dbReference>
<dbReference type="Gene3D" id="3.40.50.150">
    <property type="entry name" value="Vaccinia Virus protein VP39"/>
    <property type="match status" value="1"/>
</dbReference>
<feature type="binding site" evidence="6">
    <location>
        <begin position="213"/>
        <end position="214"/>
    </location>
    <ligand>
        <name>S-adenosyl-L-methionine</name>
        <dbReference type="ChEBI" id="CHEBI:59789"/>
    </ligand>
</feature>
<evidence type="ECO:0000313" key="8">
    <source>
        <dbReference type="EMBL" id="OAF05341.1"/>
    </source>
</evidence>
<dbReference type="Pfam" id="PF03705">
    <property type="entry name" value="CheR_N"/>
    <property type="match status" value="1"/>
</dbReference>
<feature type="binding site" evidence="6">
    <location>
        <position position="71"/>
    </location>
    <ligand>
        <name>S-adenosyl-L-methionine</name>
        <dbReference type="ChEBI" id="CHEBI:59789"/>
    </ligand>
</feature>
<evidence type="ECO:0000256" key="3">
    <source>
        <dbReference type="ARBA" id="ARBA00022679"/>
    </source>
</evidence>
<dbReference type="SUPFAM" id="SSF47757">
    <property type="entry name" value="Chemotaxis receptor methyltransferase CheR, N-terminal domain"/>
    <property type="match status" value="1"/>
</dbReference>
<keyword evidence="2 5" id="KW-0489">Methyltransferase</keyword>